<name>A0A8A7KLD9_9FIRM</name>
<keyword evidence="4" id="KW-1185">Reference proteome</keyword>
<dbReference type="RefSeq" id="WP_230867066.1">
    <property type="nucleotide sequence ID" value="NZ_CP046640.1"/>
</dbReference>
<dbReference type="EMBL" id="CP046640">
    <property type="protein sequence ID" value="QTL98662.1"/>
    <property type="molecule type" value="Genomic_DNA"/>
</dbReference>
<keyword evidence="1" id="KW-0472">Membrane</keyword>
<evidence type="ECO:0000259" key="2">
    <source>
        <dbReference type="PROSITE" id="PS50006"/>
    </source>
</evidence>
<protein>
    <submittedName>
        <fullName evidence="3">FHA domain-containing protein</fullName>
    </submittedName>
</protein>
<keyword evidence="1" id="KW-1133">Transmembrane helix</keyword>
<feature type="transmembrane region" description="Helical" evidence="1">
    <location>
        <begin position="35"/>
        <end position="57"/>
    </location>
</feature>
<dbReference type="KEGG" id="ifn:GM661_12155"/>
<proteinExistence type="predicted"/>
<organism evidence="3 4">
    <name type="scientific">Iocasia fonsfrigidae</name>
    <dbReference type="NCBI Taxonomy" id="2682810"/>
    <lineage>
        <taxon>Bacteria</taxon>
        <taxon>Bacillati</taxon>
        <taxon>Bacillota</taxon>
        <taxon>Clostridia</taxon>
        <taxon>Halanaerobiales</taxon>
        <taxon>Halanaerobiaceae</taxon>
        <taxon>Iocasia</taxon>
    </lineage>
</organism>
<dbReference type="Gene3D" id="2.60.200.20">
    <property type="match status" value="1"/>
</dbReference>
<feature type="transmembrane region" description="Helical" evidence="1">
    <location>
        <begin position="63"/>
        <end position="84"/>
    </location>
</feature>
<sequence>MFKPFNLFNIPRHIKKIALRSKINKNTNGVEKGHIILQLINVLIVLALIAAIVYLNYVYKNRVLLISSISALGIIILLIIGGIYRRNKLNNYNTVSKLILKDDDDRILDEWDISNNVSCLIGKKTKSNEVNINLSKAVYASLVSREHAVINKANNKWYFEDIGSSNGSGIKRKGESNKFKVEEGKPYEISSGDILYIANTKLYVK</sequence>
<dbReference type="CDD" id="cd00060">
    <property type="entry name" value="FHA"/>
    <property type="match status" value="1"/>
</dbReference>
<gene>
    <name evidence="3" type="ORF">GM661_12155</name>
</gene>
<dbReference type="InterPro" id="IPR000253">
    <property type="entry name" value="FHA_dom"/>
</dbReference>
<reference evidence="3" key="1">
    <citation type="submission" date="2019-12" db="EMBL/GenBank/DDBJ databases">
        <authorList>
            <person name="zhang j."/>
            <person name="sun C.M."/>
        </authorList>
    </citation>
    <scope>NUCLEOTIDE SEQUENCE</scope>
    <source>
        <strain evidence="3">NS-1</strain>
    </source>
</reference>
<evidence type="ECO:0000313" key="4">
    <source>
        <dbReference type="Proteomes" id="UP000665020"/>
    </source>
</evidence>
<feature type="domain" description="FHA" evidence="2">
    <location>
        <begin position="119"/>
        <end position="170"/>
    </location>
</feature>
<keyword evidence="1" id="KW-0812">Transmembrane</keyword>
<accession>A0A8A7KLD9</accession>
<dbReference type="AlphaFoldDB" id="A0A8A7KLD9"/>
<dbReference type="PROSITE" id="PS50006">
    <property type="entry name" value="FHA_DOMAIN"/>
    <property type="match status" value="1"/>
</dbReference>
<dbReference type="InterPro" id="IPR008984">
    <property type="entry name" value="SMAD_FHA_dom_sf"/>
</dbReference>
<evidence type="ECO:0000313" key="3">
    <source>
        <dbReference type="EMBL" id="QTL98662.1"/>
    </source>
</evidence>
<dbReference type="Proteomes" id="UP000665020">
    <property type="component" value="Chromosome"/>
</dbReference>
<dbReference type="SUPFAM" id="SSF49879">
    <property type="entry name" value="SMAD/FHA domain"/>
    <property type="match status" value="1"/>
</dbReference>
<dbReference type="Pfam" id="PF00498">
    <property type="entry name" value="FHA"/>
    <property type="match status" value="1"/>
</dbReference>
<evidence type="ECO:0000256" key="1">
    <source>
        <dbReference type="SAM" id="Phobius"/>
    </source>
</evidence>